<evidence type="ECO:0000256" key="2">
    <source>
        <dbReference type="SAM" id="Phobius"/>
    </source>
</evidence>
<evidence type="ECO:0000313" key="3">
    <source>
        <dbReference type="EMBL" id="KAF2267488.1"/>
    </source>
</evidence>
<accession>A0A9P4KF06</accession>
<feature type="transmembrane region" description="Helical" evidence="2">
    <location>
        <begin position="102"/>
        <end position="127"/>
    </location>
</feature>
<keyword evidence="4" id="KW-1185">Reference proteome</keyword>
<dbReference type="Proteomes" id="UP000800093">
    <property type="component" value="Unassembled WGS sequence"/>
</dbReference>
<proteinExistence type="predicted"/>
<dbReference type="OrthoDB" id="3779192at2759"/>
<evidence type="ECO:0000256" key="1">
    <source>
        <dbReference type="SAM" id="MobiDB-lite"/>
    </source>
</evidence>
<keyword evidence="2" id="KW-0472">Membrane</keyword>
<reference evidence="4" key="1">
    <citation type="journal article" date="2020" name="Stud. Mycol.">
        <title>101 Dothideomycetes genomes: A test case for predicting lifestyles and emergence of pathogens.</title>
        <authorList>
            <person name="Haridas S."/>
            <person name="Albert R."/>
            <person name="Binder M."/>
            <person name="Bloem J."/>
            <person name="LaButti K."/>
            <person name="Salamov A."/>
            <person name="Andreopoulos B."/>
            <person name="Baker S."/>
            <person name="Barry K."/>
            <person name="Bills G."/>
            <person name="Bluhm B."/>
            <person name="Cannon C."/>
            <person name="Castanera R."/>
            <person name="Culley D."/>
            <person name="Daum C."/>
            <person name="Ezra D."/>
            <person name="Gonzalez J."/>
            <person name="Henrissat B."/>
            <person name="Kuo A."/>
            <person name="Liang C."/>
            <person name="Lipzen A."/>
            <person name="Lutzoni F."/>
            <person name="Magnuson J."/>
            <person name="Mondo S."/>
            <person name="Nolan M."/>
            <person name="Ohm R."/>
            <person name="Pangilinan J."/>
            <person name="Park H.-J."/>
            <person name="Ramirez L."/>
            <person name="Alfaro M."/>
            <person name="Sun H."/>
            <person name="Tritt A."/>
            <person name="Yoshinaga Y."/>
            <person name="Zwiers L.-H."/>
            <person name="Turgeon B."/>
            <person name="Goodwin S."/>
            <person name="Spatafora J."/>
            <person name="Crous P."/>
            <person name="Grigoriev I."/>
        </authorList>
    </citation>
    <scope>NUCLEOTIDE SEQUENCE [LARGE SCALE GENOMIC DNA]</scope>
    <source>
        <strain evidence="4">CBS 304.66</strain>
    </source>
</reference>
<feature type="transmembrane region" description="Helical" evidence="2">
    <location>
        <begin position="147"/>
        <end position="180"/>
    </location>
</feature>
<gene>
    <name evidence="3" type="ORF">CC78DRAFT_541720</name>
</gene>
<keyword evidence="2" id="KW-1133">Transmembrane helix</keyword>
<dbReference type="AlphaFoldDB" id="A0A9P4KF06"/>
<protein>
    <recommendedName>
        <fullName evidence="5">Transmembrane protein</fullName>
    </recommendedName>
</protein>
<feature type="compositionally biased region" description="Basic and acidic residues" evidence="1">
    <location>
        <begin position="289"/>
        <end position="298"/>
    </location>
</feature>
<feature type="transmembrane region" description="Helical" evidence="2">
    <location>
        <begin position="69"/>
        <end position="90"/>
    </location>
</feature>
<name>A0A9P4KF06_9PLEO</name>
<comment type="caution">
    <text evidence="3">The sequence shown here is derived from an EMBL/GenBank/DDBJ whole genome shotgun (WGS) entry which is preliminary data.</text>
</comment>
<dbReference type="EMBL" id="ML986591">
    <property type="protein sequence ID" value="KAF2267488.1"/>
    <property type="molecule type" value="Genomic_DNA"/>
</dbReference>
<organism evidence="3 4">
    <name type="scientific">Lojkania enalia</name>
    <dbReference type="NCBI Taxonomy" id="147567"/>
    <lineage>
        <taxon>Eukaryota</taxon>
        <taxon>Fungi</taxon>
        <taxon>Dikarya</taxon>
        <taxon>Ascomycota</taxon>
        <taxon>Pezizomycotina</taxon>
        <taxon>Dothideomycetes</taxon>
        <taxon>Pleosporomycetidae</taxon>
        <taxon>Pleosporales</taxon>
        <taxon>Pleosporales incertae sedis</taxon>
        <taxon>Lojkania</taxon>
    </lineage>
</organism>
<evidence type="ECO:0000313" key="4">
    <source>
        <dbReference type="Proteomes" id="UP000800093"/>
    </source>
</evidence>
<sequence length="298" mass="31878">MGFGVVVLSGLRTLAVAVALAVIGLGAWVQHTVHDVEIRGTVVVDVTRLSVDEDNKWLDFMDAVVDSQIQIWVAIGSGCFAFLAGVHILLSIKVDRFKVSRYILVPVELLSMIVMGGAFAATLTLAIKLAPRCRDLDTASSPDLASFAMLCPLSTGYSIASGVGWFVLAITSTAATIAACHHRREQKACSFEPTASALGMSHGYQAVTPPMPRSTIPTMYDPSKPEPASPVKDPGEEEIGLAIAAAEMGKVDLGIGLKDGEDHEISGPLSLKKPEEVRQMRPARPWSEAPKRKNEMSQ</sequence>
<evidence type="ECO:0008006" key="5">
    <source>
        <dbReference type="Google" id="ProtNLM"/>
    </source>
</evidence>
<feature type="region of interest" description="Disordered" evidence="1">
    <location>
        <begin position="257"/>
        <end position="298"/>
    </location>
</feature>
<keyword evidence="2" id="KW-0812">Transmembrane</keyword>